<keyword evidence="17" id="KW-0812">Transmembrane</keyword>
<dbReference type="FunFam" id="2.60.40.10:FF:000072">
    <property type="entry name" value="RIMS-binding protein 2 isoform X1"/>
    <property type="match status" value="1"/>
</dbReference>
<dbReference type="InterPro" id="IPR036028">
    <property type="entry name" value="SH3-like_dom_sf"/>
</dbReference>
<feature type="compositionally biased region" description="Low complexity" evidence="16">
    <location>
        <begin position="1365"/>
        <end position="1374"/>
    </location>
</feature>
<comment type="similarity">
    <text evidence="3">Belongs to the RIMBP family.</text>
</comment>
<dbReference type="InterPro" id="IPR006012">
    <property type="entry name" value="Syntaxin/epimorphin_CS"/>
</dbReference>
<feature type="region of interest" description="Disordered" evidence="16">
    <location>
        <begin position="1138"/>
        <end position="1336"/>
    </location>
</feature>
<dbReference type="FunFam" id="2.30.30.40:FF:000023">
    <property type="entry name" value="RIMS-binding protein 2 isoform F"/>
    <property type="match status" value="1"/>
</dbReference>
<dbReference type="InterPro" id="IPR040325">
    <property type="entry name" value="RIMBP1/2/3"/>
</dbReference>
<dbReference type="PANTHER" id="PTHR14234:SF18">
    <property type="entry name" value="RIMS-BINDING PROTEIN 2"/>
    <property type="match status" value="1"/>
</dbReference>
<keyword evidence="9 17" id="KW-0472">Membrane</keyword>
<reference evidence="21" key="1">
    <citation type="submission" date="2023-08" db="EMBL/GenBank/DDBJ databases">
        <title>Chromosome-level Genome Assembly of mud carp (Cirrhinus molitorella).</title>
        <authorList>
            <person name="Liu H."/>
        </authorList>
    </citation>
    <scope>NUCLEOTIDE SEQUENCE</scope>
    <source>
        <strain evidence="21">Prfri</strain>
        <tissue evidence="21">Muscle</tissue>
    </source>
</reference>
<feature type="compositionally biased region" description="Low complexity" evidence="16">
    <location>
        <begin position="673"/>
        <end position="687"/>
    </location>
</feature>
<dbReference type="FunFam" id="2.30.30.40:FF:000016">
    <property type="entry name" value="RIMS-binding protein 2 isoform X2"/>
    <property type="match status" value="1"/>
</dbReference>
<evidence type="ECO:0000256" key="1">
    <source>
        <dbReference type="ARBA" id="ARBA00004236"/>
    </source>
</evidence>
<dbReference type="Gene3D" id="2.60.40.10">
    <property type="entry name" value="Immunoglobulins"/>
    <property type="match status" value="2"/>
</dbReference>
<dbReference type="Gene3D" id="1.20.58.70">
    <property type="match status" value="1"/>
</dbReference>
<evidence type="ECO:0000256" key="16">
    <source>
        <dbReference type="SAM" id="MobiDB-lite"/>
    </source>
</evidence>
<feature type="compositionally biased region" description="Pro residues" evidence="16">
    <location>
        <begin position="1194"/>
        <end position="1210"/>
    </location>
</feature>
<dbReference type="InterPro" id="IPR010989">
    <property type="entry name" value="SNARE"/>
</dbReference>
<keyword evidence="4 13" id="KW-0728">SH3 domain</keyword>
<feature type="domain" description="Fibronectin type-III" evidence="20">
    <location>
        <begin position="866"/>
        <end position="959"/>
    </location>
</feature>
<evidence type="ECO:0000256" key="17">
    <source>
        <dbReference type="SAM" id="Phobius"/>
    </source>
</evidence>
<feature type="region of interest" description="Disordered" evidence="16">
    <location>
        <begin position="1643"/>
        <end position="1667"/>
    </location>
</feature>
<dbReference type="CDD" id="cd00063">
    <property type="entry name" value="FN3"/>
    <property type="match status" value="2"/>
</dbReference>
<dbReference type="InterPro" id="IPR013783">
    <property type="entry name" value="Ig-like_fold"/>
</dbReference>
<dbReference type="FunFam" id="1.20.5.110:FF:000023">
    <property type="entry name" value="Syntaxin 3"/>
    <property type="match status" value="1"/>
</dbReference>
<dbReference type="GO" id="GO:0005484">
    <property type="term" value="F:SNAP receptor activity"/>
    <property type="evidence" value="ECO:0007669"/>
    <property type="project" value="InterPro"/>
</dbReference>
<dbReference type="SMART" id="SM00397">
    <property type="entry name" value="t_SNARE"/>
    <property type="match status" value="1"/>
</dbReference>
<evidence type="ECO:0000256" key="5">
    <source>
        <dbReference type="ARBA" id="ARBA00022475"/>
    </source>
</evidence>
<evidence type="ECO:0000256" key="14">
    <source>
        <dbReference type="RuleBase" id="RU003858"/>
    </source>
</evidence>
<dbReference type="InterPro" id="IPR035755">
    <property type="entry name" value="RIM-BP_SH3_3"/>
</dbReference>
<dbReference type="PROSITE" id="PS50002">
    <property type="entry name" value="SH3"/>
    <property type="match status" value="3"/>
</dbReference>
<dbReference type="CDD" id="cd12012">
    <property type="entry name" value="SH3_RIM-BP_2"/>
    <property type="match status" value="1"/>
</dbReference>
<dbReference type="InterPro" id="IPR028671">
    <property type="entry name" value="STX2_SNARE"/>
</dbReference>
<evidence type="ECO:0000313" key="22">
    <source>
        <dbReference type="Proteomes" id="UP001187343"/>
    </source>
</evidence>
<evidence type="ECO:0000313" key="21">
    <source>
        <dbReference type="EMBL" id="KAK2898783.1"/>
    </source>
</evidence>
<evidence type="ECO:0000256" key="6">
    <source>
        <dbReference type="ARBA" id="ARBA00022737"/>
    </source>
</evidence>
<dbReference type="GO" id="GO:0045202">
    <property type="term" value="C:synapse"/>
    <property type="evidence" value="ECO:0007669"/>
    <property type="project" value="UniProtKB-SubCell"/>
</dbReference>
<keyword evidence="7" id="KW-0770">Synapse</keyword>
<dbReference type="FunFam" id="2.60.40.10:FF:000643">
    <property type="entry name" value="RIMS-binding protein 2 isoform X1"/>
    <property type="match status" value="1"/>
</dbReference>
<dbReference type="InterPro" id="IPR006011">
    <property type="entry name" value="Syntaxin_N"/>
</dbReference>
<dbReference type="SMART" id="SM00326">
    <property type="entry name" value="SH3"/>
    <property type="match status" value="3"/>
</dbReference>
<dbReference type="Pfam" id="PF05739">
    <property type="entry name" value="SNARE"/>
    <property type="match status" value="1"/>
</dbReference>
<dbReference type="PANTHER" id="PTHR14234">
    <property type="entry name" value="RIM BINDING PROTEIN-RELATED"/>
    <property type="match status" value="1"/>
</dbReference>
<feature type="domain" description="T-SNARE coiled-coil homology" evidence="19">
    <location>
        <begin position="193"/>
        <end position="255"/>
    </location>
</feature>
<dbReference type="InterPro" id="IPR036116">
    <property type="entry name" value="FN3_sf"/>
</dbReference>
<dbReference type="FunFam" id="1.20.58.70:FF:000042">
    <property type="entry name" value="Syntaxin 11b, tandem duplicate 2"/>
    <property type="match status" value="1"/>
</dbReference>
<dbReference type="CDD" id="cd12014">
    <property type="entry name" value="SH3_RIM-BP_1"/>
    <property type="match status" value="1"/>
</dbReference>
<protein>
    <recommendedName>
        <fullName evidence="12">RIMS-binding protein 2</fullName>
    </recommendedName>
</protein>
<dbReference type="CDD" id="cd12013">
    <property type="entry name" value="SH3_RIM-BP_3"/>
    <property type="match status" value="1"/>
</dbReference>
<feature type="compositionally biased region" description="Basic and acidic residues" evidence="16">
    <location>
        <begin position="1220"/>
        <end position="1231"/>
    </location>
</feature>
<dbReference type="Pfam" id="PF25523">
    <property type="entry name" value="Ig_RIMBP2"/>
    <property type="match status" value="1"/>
</dbReference>
<dbReference type="InterPro" id="IPR003961">
    <property type="entry name" value="FN3_dom"/>
</dbReference>
<dbReference type="SUPFAM" id="SSF49265">
    <property type="entry name" value="Fibronectin type III"/>
    <property type="match status" value="2"/>
</dbReference>
<evidence type="ECO:0000256" key="11">
    <source>
        <dbReference type="ARBA" id="ARBA00054159"/>
    </source>
</evidence>
<dbReference type="SMART" id="SM00060">
    <property type="entry name" value="FN3"/>
    <property type="match status" value="3"/>
</dbReference>
<comment type="caution">
    <text evidence="21">The sequence shown here is derived from an EMBL/GenBank/DDBJ whole genome shotgun (WGS) entry which is preliminary data.</text>
</comment>
<feature type="compositionally biased region" description="Acidic residues" evidence="16">
    <location>
        <begin position="1375"/>
        <end position="1385"/>
    </location>
</feature>
<dbReference type="GO" id="GO:0006886">
    <property type="term" value="P:intracellular protein transport"/>
    <property type="evidence" value="ECO:0007669"/>
    <property type="project" value="InterPro"/>
</dbReference>
<accession>A0AA88PT80</accession>
<dbReference type="CDD" id="cd00179">
    <property type="entry name" value="SynN"/>
    <property type="match status" value="1"/>
</dbReference>
<comment type="similarity">
    <text evidence="2 14">Belongs to the syntaxin family.</text>
</comment>
<evidence type="ECO:0000256" key="4">
    <source>
        <dbReference type="ARBA" id="ARBA00022443"/>
    </source>
</evidence>
<dbReference type="InterPro" id="IPR001452">
    <property type="entry name" value="SH3_domain"/>
</dbReference>
<sequence length="1667" mass="188552">MRDRLADLNRGRQSASEDGGVTVSMERDGFMQDFFRKVEEVKGVIDKISTLVNEVKKKHSVILSAPNPDERTKEELEQLTVEIKKHANFVRTSLKSMQQNLPPEEQTNQASVDARIQKTQYTNLSRKFVEVMTQYNEAQVSFREKSKSRIQRQLEITGRITTNEELEEMLETGNTSIFTSDIISDSQITRQALNEIESRHKDILRLESSIKELHDMFVDMAMLVESQGEMIDNIEKNVNNAVEYVGQAKVETKKAVRYQTQARRKYIILALIVLVVLAPILNKHGFQEIGLHCHLWIRVQHHSSHHHPPHWSLQRLQRTGKHREGQENEMMGVERQCEVEVLKQSQRDLQWVQKQLSIISNRTNGPGRTKDKKLRNEVFPLHLSPQHVEAYRLLEDRKHKLSPETAALYLLRQQHKLLETEISRKRKECEVLEEEVKKKSQSCQTLESELQHVLQEKARLNLRLFNDTQKAAKYEQVKSEYEQLQEALYTVTVERDCALLERTELQGKLENLEQVLKHMREAAERRQQLELEHEQALAVLSAKQQEIDLLQKAQVEAKKEHEGAVHLLEAKVRELEEKCRTQSEQFNLLSKELEKFRLQAGKLDILSSSQLTGGDSPGSPTKPLTLSQLLNGLTAPSGKGNEDSMSKISELIRPLQMTEGEKVELLSVKPTFLSRSTPSSPRRTFLSEMDKDLGSSPRSKSRYTGKVRLCVARYNYNPYDGPNEHPEAELPLVAGKYLYVYGTMDEDGFYEGELLDGQQGLVPSNFVDFVQDEELPSVPLLDRIKEPSYLNHSPASMPSSAVSTLSTLLSEKLDALGSGTGTGTSSSSGVSSLGMSMGLGMDFLGPCSNGTGTLDVNIDEIGEDIVPYPRRITLIKQLAKSVIISWDPPVVLPGWTPISGYNVLVDQEVRMSVPFGGRTKSLIEKLNLASCTHRISIQSVTERGLSDPLRCTLLVGKDVVVAPYYLRVENITQVSAELTWMPSNSNYSHMIFLNDVEYDVVKPGGYKYHFYNLKPMTVYKIRVVARPHQMPWQLPLEQREKKEVSVEFCTQPAGPPLPPQDVQVQMGQTPGVLQIRWKPPPLTPTGTSNGANVIGYMVCTKGQKIAEILYPTADFVTVELNRIQCLEAREVVVRTISAQGESQDSPVATIPHNLLVPHPHGHPPHPPPYPQAYPSTHPQPHVQPHSVPPHHPHPQPSHPHVHPSPSPYPMSKPKLLPSARDPHAKEPEMGRRMGQPWEPHPRAPSPLPPPSHPGHTLEPPHVEGRRSPSPQRILPQPQGVPIPNTVARAMARQAAQRSAPNSRVERRNIFSERGNALHSLNSDEEEDGYDSPHARRRGASVDEFLRGSELGRQHHHYSHSEEYYTESSRGSDLSDIMEEDEEELYSEMQLEEGRRRSINSHNTLKILGSSPSTGRSDRLDHSGRRTSHGCPPAQRRPMTVPSIDGYGGRDRRSPEYYESEPEDLSRIFVAMFDYDPLSMSPNPDAAVEELPFKEGQIIKVFGEKDTDGFYRAEICGRRGLIPCNMVSEIQTDDDEMMDQLLKQGFLPLNTPIEKIERNKRSGRQHPVSTRRMVALYDYDPRESSPNVDVEAELTFCAGDVITVFGEIDEDGFYYGELNGHKGLVPSNFLEEVPDDVEVYLTNTPSRHPQDHPSRTKNKRPVAFLMDH</sequence>
<feature type="coiled-coil region" evidence="15">
    <location>
        <begin position="415"/>
        <end position="463"/>
    </location>
</feature>
<evidence type="ECO:0000256" key="3">
    <source>
        <dbReference type="ARBA" id="ARBA00010749"/>
    </source>
</evidence>
<dbReference type="Gene3D" id="1.20.5.110">
    <property type="match status" value="1"/>
</dbReference>
<feature type="region of interest" description="Disordered" evidence="16">
    <location>
        <begin position="1"/>
        <end position="22"/>
    </location>
</feature>
<feature type="domain" description="Fibronectin type-III" evidence="20">
    <location>
        <begin position="1058"/>
        <end position="1159"/>
    </location>
</feature>
<dbReference type="SUPFAM" id="SSF50044">
    <property type="entry name" value="SH3-domain"/>
    <property type="match status" value="3"/>
</dbReference>
<evidence type="ECO:0000256" key="13">
    <source>
        <dbReference type="PROSITE-ProRule" id="PRU00192"/>
    </source>
</evidence>
<dbReference type="InterPro" id="IPR057884">
    <property type="entry name" value="FN3_RIM-BP1/2/3"/>
</dbReference>
<evidence type="ECO:0000259" key="19">
    <source>
        <dbReference type="PROSITE" id="PS50192"/>
    </source>
</evidence>
<gene>
    <name evidence="21" type="ORF">Q8A67_010201</name>
</gene>
<feature type="compositionally biased region" description="Polar residues" evidence="16">
    <location>
        <begin position="1399"/>
        <end position="1414"/>
    </location>
</feature>
<feature type="compositionally biased region" description="Basic and acidic residues" evidence="16">
    <location>
        <begin position="1349"/>
        <end position="1362"/>
    </location>
</feature>
<evidence type="ECO:0000259" key="20">
    <source>
        <dbReference type="PROSITE" id="PS50853"/>
    </source>
</evidence>
<feature type="coiled-coil region" evidence="15">
    <location>
        <begin position="495"/>
        <end position="592"/>
    </location>
</feature>
<name>A0AA88PT80_9TELE</name>
<dbReference type="Gene3D" id="2.30.30.40">
    <property type="entry name" value="SH3 Domains"/>
    <property type="match status" value="3"/>
</dbReference>
<feature type="region of interest" description="Disordered" evidence="16">
    <location>
        <begin position="673"/>
        <end position="700"/>
    </location>
</feature>
<dbReference type="PROSITE" id="PS50192">
    <property type="entry name" value="T_SNARE"/>
    <property type="match status" value="1"/>
</dbReference>
<dbReference type="GO" id="GO:0005886">
    <property type="term" value="C:plasma membrane"/>
    <property type="evidence" value="ECO:0007669"/>
    <property type="project" value="UniProtKB-SubCell"/>
</dbReference>
<feature type="domain" description="SH3" evidence="18">
    <location>
        <begin position="705"/>
        <end position="772"/>
    </location>
</feature>
<feature type="compositionally biased region" description="Low complexity" evidence="16">
    <location>
        <begin position="1287"/>
        <end position="1299"/>
    </location>
</feature>
<dbReference type="Pfam" id="PF00804">
    <property type="entry name" value="Syntaxin"/>
    <property type="match status" value="1"/>
</dbReference>
<feature type="transmembrane region" description="Helical" evidence="17">
    <location>
        <begin position="266"/>
        <end position="282"/>
    </location>
</feature>
<dbReference type="EMBL" id="JAUYZG010000009">
    <property type="protein sequence ID" value="KAK2898783.1"/>
    <property type="molecule type" value="Genomic_DNA"/>
</dbReference>
<keyword evidence="8 15" id="KW-0175">Coiled coil</keyword>
<dbReference type="SUPFAM" id="SSF47661">
    <property type="entry name" value="t-snare proteins"/>
    <property type="match status" value="1"/>
</dbReference>
<keyword evidence="5" id="KW-1003">Cell membrane</keyword>
<evidence type="ECO:0000256" key="7">
    <source>
        <dbReference type="ARBA" id="ARBA00023018"/>
    </source>
</evidence>
<evidence type="ECO:0000256" key="12">
    <source>
        <dbReference type="ARBA" id="ARBA00068024"/>
    </source>
</evidence>
<dbReference type="InterPro" id="IPR035753">
    <property type="entry name" value="RIM-BP_SH3_2"/>
</dbReference>
<evidence type="ECO:0000259" key="18">
    <source>
        <dbReference type="PROSITE" id="PS50002"/>
    </source>
</evidence>
<dbReference type="GO" id="GO:0016192">
    <property type="term" value="P:vesicle-mediated transport"/>
    <property type="evidence" value="ECO:0007669"/>
    <property type="project" value="InterPro"/>
</dbReference>
<dbReference type="Pfam" id="PF07653">
    <property type="entry name" value="SH3_2"/>
    <property type="match status" value="3"/>
</dbReference>
<dbReference type="InterPro" id="IPR000727">
    <property type="entry name" value="T_SNARE_dom"/>
</dbReference>
<feature type="domain" description="SH3" evidence="18">
    <location>
        <begin position="1567"/>
        <end position="1634"/>
    </location>
</feature>
<comment type="subcellular location">
    <subcellularLocation>
        <location evidence="1">Cell membrane</location>
    </subcellularLocation>
    <subcellularLocation>
        <location evidence="10">Synapse</location>
    </subcellularLocation>
</comment>
<feature type="compositionally biased region" description="Basic and acidic residues" evidence="16">
    <location>
        <begin position="1"/>
        <end position="10"/>
    </location>
</feature>
<dbReference type="CDD" id="cd15882">
    <property type="entry name" value="SNARE_syntaxin2"/>
    <property type="match status" value="1"/>
</dbReference>
<proteinExistence type="inferred from homology"/>
<evidence type="ECO:0000256" key="2">
    <source>
        <dbReference type="ARBA" id="ARBA00009063"/>
    </source>
</evidence>
<dbReference type="GO" id="GO:0007274">
    <property type="term" value="P:neuromuscular synaptic transmission"/>
    <property type="evidence" value="ECO:0007669"/>
    <property type="project" value="TreeGrafter"/>
</dbReference>
<dbReference type="PROSITE" id="PS50853">
    <property type="entry name" value="FN3"/>
    <property type="match status" value="2"/>
</dbReference>
<evidence type="ECO:0000256" key="10">
    <source>
        <dbReference type="ARBA" id="ARBA00034103"/>
    </source>
</evidence>
<dbReference type="PROSITE" id="PS00914">
    <property type="entry name" value="SYNTAXIN"/>
    <property type="match status" value="1"/>
</dbReference>
<keyword evidence="6" id="KW-0677">Repeat</keyword>
<evidence type="ECO:0000256" key="9">
    <source>
        <dbReference type="ARBA" id="ARBA00023136"/>
    </source>
</evidence>
<organism evidence="21 22">
    <name type="scientific">Cirrhinus molitorella</name>
    <name type="common">mud carp</name>
    <dbReference type="NCBI Taxonomy" id="172907"/>
    <lineage>
        <taxon>Eukaryota</taxon>
        <taxon>Metazoa</taxon>
        <taxon>Chordata</taxon>
        <taxon>Craniata</taxon>
        <taxon>Vertebrata</taxon>
        <taxon>Euteleostomi</taxon>
        <taxon>Actinopterygii</taxon>
        <taxon>Neopterygii</taxon>
        <taxon>Teleostei</taxon>
        <taxon>Ostariophysi</taxon>
        <taxon>Cypriniformes</taxon>
        <taxon>Cyprinidae</taxon>
        <taxon>Labeoninae</taxon>
        <taxon>Labeonini</taxon>
        <taxon>Cirrhinus</taxon>
    </lineage>
</organism>
<keyword evidence="17" id="KW-1133">Transmembrane helix</keyword>
<feature type="domain" description="SH3" evidence="18">
    <location>
        <begin position="1463"/>
        <end position="1531"/>
    </location>
</feature>
<evidence type="ECO:0000256" key="8">
    <source>
        <dbReference type="ARBA" id="ARBA00023054"/>
    </source>
</evidence>
<evidence type="ECO:0000256" key="15">
    <source>
        <dbReference type="SAM" id="Coils"/>
    </source>
</evidence>
<feature type="region of interest" description="Disordered" evidence="16">
    <location>
        <begin position="1349"/>
        <end position="1459"/>
    </location>
</feature>
<dbReference type="SMART" id="SM00503">
    <property type="entry name" value="SynN"/>
    <property type="match status" value="1"/>
</dbReference>
<keyword evidence="22" id="KW-1185">Reference proteome</keyword>
<feature type="compositionally biased region" description="Pro residues" evidence="16">
    <location>
        <begin position="1242"/>
        <end position="1252"/>
    </location>
</feature>
<dbReference type="FunFam" id="2.30.30.40:FF:000006">
    <property type="entry name" value="RIMS-binding protein 2 isoform X1"/>
    <property type="match status" value="1"/>
</dbReference>
<dbReference type="Proteomes" id="UP001187343">
    <property type="component" value="Unassembled WGS sequence"/>
</dbReference>
<comment type="function">
    <text evidence="11">Plays a role in the synaptic transmission as bifunctional linker that interacts simultaneously with RIMS1, RIMS2, CACNA1D and CACNA1B.</text>
</comment>
<feature type="compositionally biased region" description="Low complexity" evidence="16">
    <location>
        <begin position="1172"/>
        <end position="1185"/>
    </location>
</feature>